<organism evidence="4 5">
    <name type="scientific">Riccia sorocarpa</name>
    <dbReference type="NCBI Taxonomy" id="122646"/>
    <lineage>
        <taxon>Eukaryota</taxon>
        <taxon>Viridiplantae</taxon>
        <taxon>Streptophyta</taxon>
        <taxon>Embryophyta</taxon>
        <taxon>Marchantiophyta</taxon>
        <taxon>Marchantiopsida</taxon>
        <taxon>Marchantiidae</taxon>
        <taxon>Marchantiales</taxon>
        <taxon>Ricciaceae</taxon>
        <taxon>Riccia</taxon>
    </lineage>
</organism>
<gene>
    <name evidence="4" type="ORF">R1sor_001661</name>
</gene>
<comment type="caution">
    <text evidence="4">The sequence shown here is derived from an EMBL/GenBank/DDBJ whole genome shotgun (WGS) entry which is preliminary data.</text>
</comment>
<feature type="transmembrane region" description="Helical" evidence="3">
    <location>
        <begin position="119"/>
        <end position="142"/>
    </location>
</feature>
<keyword evidence="3" id="KW-0812">Transmembrane</keyword>
<dbReference type="InterPro" id="IPR017850">
    <property type="entry name" value="Alkaline_phosphatase_core_sf"/>
</dbReference>
<feature type="compositionally biased region" description="Basic residues" evidence="2">
    <location>
        <begin position="1"/>
        <end position="12"/>
    </location>
</feature>
<protein>
    <recommendedName>
        <fullName evidence="6">Acid phosphatase</fullName>
    </recommendedName>
</protein>
<reference evidence="4 5" key="1">
    <citation type="submission" date="2024-09" db="EMBL/GenBank/DDBJ databases">
        <title>Chromosome-scale assembly of Riccia sorocarpa.</title>
        <authorList>
            <person name="Paukszto L."/>
        </authorList>
    </citation>
    <scope>NUCLEOTIDE SEQUENCE [LARGE SCALE GENOMIC DNA]</scope>
    <source>
        <strain evidence="4">LP-2024</strain>
        <tissue evidence="4">Aerial parts of the thallus</tissue>
    </source>
</reference>
<keyword evidence="5" id="KW-1185">Reference proteome</keyword>
<dbReference type="AlphaFoldDB" id="A0ABD3GZ93"/>
<dbReference type="EMBL" id="JBJQOH010000006">
    <property type="protein sequence ID" value="KAL3683639.1"/>
    <property type="molecule type" value="Genomic_DNA"/>
</dbReference>
<dbReference type="PANTHER" id="PTHR31956">
    <property type="entry name" value="NON-SPECIFIC PHOSPHOLIPASE C4-RELATED"/>
    <property type="match status" value="1"/>
</dbReference>
<accession>A0ABD3GZ93</accession>
<keyword evidence="3" id="KW-0472">Membrane</keyword>
<evidence type="ECO:0000256" key="3">
    <source>
        <dbReference type="SAM" id="Phobius"/>
    </source>
</evidence>
<feature type="region of interest" description="Disordered" evidence="2">
    <location>
        <begin position="1"/>
        <end position="47"/>
    </location>
</feature>
<dbReference type="InterPro" id="IPR007312">
    <property type="entry name" value="Phosphoesterase"/>
</dbReference>
<dbReference type="Gene3D" id="3.40.720.10">
    <property type="entry name" value="Alkaline Phosphatase, subunit A"/>
    <property type="match status" value="1"/>
</dbReference>
<keyword evidence="1" id="KW-0378">Hydrolase</keyword>
<feature type="compositionally biased region" description="Low complexity" evidence="2">
    <location>
        <begin position="13"/>
        <end position="28"/>
    </location>
</feature>
<evidence type="ECO:0000313" key="4">
    <source>
        <dbReference type="EMBL" id="KAL3683639.1"/>
    </source>
</evidence>
<dbReference type="PANTHER" id="PTHR31956:SF8">
    <property type="entry name" value="ACID PHOSPHATASE PHOA (AFU_ORTHOLOGUE AFUA_1G03570)"/>
    <property type="match status" value="1"/>
</dbReference>
<proteinExistence type="predicted"/>
<dbReference type="Pfam" id="PF04185">
    <property type="entry name" value="Phosphoesterase"/>
    <property type="match status" value="1"/>
</dbReference>
<feature type="compositionally biased region" description="Polar residues" evidence="2">
    <location>
        <begin position="37"/>
        <end position="47"/>
    </location>
</feature>
<name>A0ABD3GZ93_9MARC</name>
<evidence type="ECO:0000256" key="2">
    <source>
        <dbReference type="SAM" id="MobiDB-lite"/>
    </source>
</evidence>
<evidence type="ECO:0000313" key="5">
    <source>
        <dbReference type="Proteomes" id="UP001633002"/>
    </source>
</evidence>
<keyword evidence="3" id="KW-1133">Transmembrane helix</keyword>
<sequence>MSSKSSKSRGKSSSKGGAATPKSKSSSSGSGGDRTPNPVNQVYKSSGGQRNFMHSYGLKMHNHGDVEESKSIAEAFAKHDKKCISRDIQDPSSLILSTPEYPTGIPKNQSTMVLSGRSVAATLLVAAVSLLAITVDATPLWFDRIYVLIFENTDYSAAIADPNFSKWAANGKLLTNYHGVAHPSQPNYIAMVAGSTLGVTTDGNVNLSNMNLVDLLEAAGVSWRSYSENYTQLSSSPNCNLATTIGSATCPNSGSKGKTNLYARKHNPLISFTDVQTSSSRCNNIVPATNLAVDKANNAIPQVVLYVPNQCNDGHDPGVTYAGRFLDNFMTSTFTGNAITGRTLVVITFDENSGTSGNQIYTALVPFGSLSITVGSTDNTNFNHYSLLKTIEQNFGTGNLGLNDVTASAFNFP</sequence>
<evidence type="ECO:0008006" key="6">
    <source>
        <dbReference type="Google" id="ProtNLM"/>
    </source>
</evidence>
<evidence type="ECO:0000256" key="1">
    <source>
        <dbReference type="ARBA" id="ARBA00022801"/>
    </source>
</evidence>
<dbReference type="GO" id="GO:0016788">
    <property type="term" value="F:hydrolase activity, acting on ester bonds"/>
    <property type="evidence" value="ECO:0007669"/>
    <property type="project" value="UniProtKB-ARBA"/>
</dbReference>
<dbReference type="Proteomes" id="UP001633002">
    <property type="component" value="Unassembled WGS sequence"/>
</dbReference>